<keyword evidence="5" id="KW-0547">Nucleotide-binding</keyword>
<dbReference type="InterPro" id="IPR003594">
    <property type="entry name" value="HATPase_dom"/>
</dbReference>
<comment type="caution">
    <text evidence="12">The sequence shown here is derived from an EMBL/GenBank/DDBJ whole genome shotgun (WGS) entry which is preliminary data.</text>
</comment>
<proteinExistence type="predicted"/>
<evidence type="ECO:0000256" key="5">
    <source>
        <dbReference type="ARBA" id="ARBA00022741"/>
    </source>
</evidence>
<dbReference type="RefSeq" id="WP_343936793.1">
    <property type="nucleotide sequence ID" value="NZ_BAAABU010000016.1"/>
</dbReference>
<protein>
    <recommendedName>
        <fullName evidence="2">histidine kinase</fullName>
        <ecNumber evidence="2">2.7.13.3</ecNumber>
    </recommendedName>
</protein>
<dbReference type="CDD" id="cd16917">
    <property type="entry name" value="HATPase_UhpB-NarQ-NarX-like"/>
    <property type="match status" value="1"/>
</dbReference>
<feature type="transmembrane region" description="Helical" evidence="9">
    <location>
        <begin position="140"/>
        <end position="159"/>
    </location>
</feature>
<feature type="domain" description="Signal transduction histidine kinase subgroup 3 dimerisation and phosphoacceptor" evidence="11">
    <location>
        <begin position="175"/>
        <end position="240"/>
    </location>
</feature>
<evidence type="ECO:0000256" key="1">
    <source>
        <dbReference type="ARBA" id="ARBA00000085"/>
    </source>
</evidence>
<dbReference type="Gene3D" id="3.30.565.10">
    <property type="entry name" value="Histidine kinase-like ATPase, C-terminal domain"/>
    <property type="match status" value="1"/>
</dbReference>
<dbReference type="InterPro" id="IPR036890">
    <property type="entry name" value="HATPase_C_sf"/>
</dbReference>
<evidence type="ECO:0000256" key="7">
    <source>
        <dbReference type="ARBA" id="ARBA00022840"/>
    </source>
</evidence>
<feature type="transmembrane region" description="Helical" evidence="9">
    <location>
        <begin position="69"/>
        <end position="87"/>
    </location>
</feature>
<keyword evidence="9" id="KW-1133">Transmembrane helix</keyword>
<dbReference type="Gene3D" id="1.20.5.1930">
    <property type="match status" value="1"/>
</dbReference>
<dbReference type="InterPro" id="IPR050482">
    <property type="entry name" value="Sensor_HK_TwoCompSys"/>
</dbReference>
<feature type="transmembrane region" description="Helical" evidence="9">
    <location>
        <begin position="116"/>
        <end position="134"/>
    </location>
</feature>
<name>A0ABP3E3G7_9PSEU</name>
<feature type="domain" description="Histidine kinase/HSP90-like ATPase" evidence="10">
    <location>
        <begin position="284"/>
        <end position="371"/>
    </location>
</feature>
<keyword evidence="7" id="KW-0067">ATP-binding</keyword>
<accession>A0ABP3E3G7</accession>
<dbReference type="PANTHER" id="PTHR24421">
    <property type="entry name" value="NITRATE/NITRITE SENSOR PROTEIN NARX-RELATED"/>
    <property type="match status" value="1"/>
</dbReference>
<evidence type="ECO:0000256" key="3">
    <source>
        <dbReference type="ARBA" id="ARBA00022553"/>
    </source>
</evidence>
<evidence type="ECO:0000256" key="4">
    <source>
        <dbReference type="ARBA" id="ARBA00022679"/>
    </source>
</evidence>
<dbReference type="Pfam" id="PF07730">
    <property type="entry name" value="HisKA_3"/>
    <property type="match status" value="1"/>
</dbReference>
<keyword evidence="8" id="KW-0902">Two-component regulatory system</keyword>
<keyword evidence="9" id="KW-0812">Transmembrane</keyword>
<feature type="transmembrane region" description="Helical" evidence="9">
    <location>
        <begin position="21"/>
        <end position="39"/>
    </location>
</feature>
<dbReference type="GO" id="GO:0016301">
    <property type="term" value="F:kinase activity"/>
    <property type="evidence" value="ECO:0007669"/>
    <property type="project" value="UniProtKB-KW"/>
</dbReference>
<comment type="catalytic activity">
    <reaction evidence="1">
        <text>ATP + protein L-histidine = ADP + protein N-phospho-L-histidine.</text>
        <dbReference type="EC" id="2.7.13.3"/>
    </reaction>
</comment>
<evidence type="ECO:0000256" key="6">
    <source>
        <dbReference type="ARBA" id="ARBA00022777"/>
    </source>
</evidence>
<dbReference type="Proteomes" id="UP001500416">
    <property type="component" value="Unassembled WGS sequence"/>
</dbReference>
<evidence type="ECO:0000256" key="2">
    <source>
        <dbReference type="ARBA" id="ARBA00012438"/>
    </source>
</evidence>
<dbReference type="EMBL" id="BAAABU010000016">
    <property type="protein sequence ID" value="GAA0248091.1"/>
    <property type="molecule type" value="Genomic_DNA"/>
</dbReference>
<evidence type="ECO:0000313" key="12">
    <source>
        <dbReference type="EMBL" id="GAA0248091.1"/>
    </source>
</evidence>
<reference evidence="13" key="1">
    <citation type="journal article" date="2019" name="Int. J. Syst. Evol. Microbiol.">
        <title>The Global Catalogue of Microorganisms (GCM) 10K type strain sequencing project: providing services to taxonomists for standard genome sequencing and annotation.</title>
        <authorList>
            <consortium name="The Broad Institute Genomics Platform"/>
            <consortium name="The Broad Institute Genome Sequencing Center for Infectious Disease"/>
            <person name="Wu L."/>
            <person name="Ma J."/>
        </authorList>
    </citation>
    <scope>NUCLEOTIDE SEQUENCE [LARGE SCALE GENOMIC DNA]</scope>
    <source>
        <strain evidence="13">JCM 3380</strain>
    </source>
</reference>
<organism evidence="12 13">
    <name type="scientific">Saccharothrix mutabilis subsp. mutabilis</name>
    <dbReference type="NCBI Taxonomy" id="66855"/>
    <lineage>
        <taxon>Bacteria</taxon>
        <taxon>Bacillati</taxon>
        <taxon>Actinomycetota</taxon>
        <taxon>Actinomycetes</taxon>
        <taxon>Pseudonocardiales</taxon>
        <taxon>Pseudonocardiaceae</taxon>
        <taxon>Saccharothrix</taxon>
    </lineage>
</organism>
<dbReference type="SUPFAM" id="SSF55874">
    <property type="entry name" value="ATPase domain of HSP90 chaperone/DNA topoisomerase II/histidine kinase"/>
    <property type="match status" value="1"/>
</dbReference>
<keyword evidence="4" id="KW-0808">Transferase</keyword>
<evidence type="ECO:0000259" key="11">
    <source>
        <dbReference type="Pfam" id="PF07730"/>
    </source>
</evidence>
<keyword evidence="9" id="KW-0472">Membrane</keyword>
<evidence type="ECO:0000256" key="9">
    <source>
        <dbReference type="SAM" id="Phobius"/>
    </source>
</evidence>
<evidence type="ECO:0000313" key="13">
    <source>
        <dbReference type="Proteomes" id="UP001500416"/>
    </source>
</evidence>
<keyword evidence="3" id="KW-0597">Phosphoprotein</keyword>
<dbReference type="Pfam" id="PF02518">
    <property type="entry name" value="HATPase_c"/>
    <property type="match status" value="1"/>
</dbReference>
<keyword evidence="6 12" id="KW-0418">Kinase</keyword>
<dbReference type="PANTHER" id="PTHR24421:SF10">
    <property type="entry name" value="NITRATE_NITRITE SENSOR PROTEIN NARQ"/>
    <property type="match status" value="1"/>
</dbReference>
<keyword evidence="13" id="KW-1185">Reference proteome</keyword>
<dbReference type="InterPro" id="IPR011712">
    <property type="entry name" value="Sig_transdc_His_kin_sub3_dim/P"/>
</dbReference>
<evidence type="ECO:0000256" key="8">
    <source>
        <dbReference type="ARBA" id="ARBA00023012"/>
    </source>
</evidence>
<sequence length="376" mass="40030">MHELLRAVWDEPRPPNPPSRAGWDWALIGVLAVLGVLEGVLRDDLASPVVSVLVVVGVLPALRWRRTRPLLVLVIAFVVGGVAAALVGHELQLSTMAYFLLLPYSLFRWGSGREAVLGSLVVLANVGASVALGHTSRSDGLAGVLVVSTVAILGTALRWRVKARLRELDQAKLLERERLARDLHDTVAHHVSAMAIRAQAGLATADANPRAAVEALRVIEAEASRALAEMRGMVRLLRHAEPADLAPNPGVADLDRLAGRSPFGPTVDVEVVGEVADLSPSVGTAVYRLAQESVTNARRHARHASRIGVRVVVEDRAVRLWVTDDGERPSRPLSRGHGLIGMAERAGLFGGTCEAGPGPERGWTVTAVLPRVGGTA</sequence>
<gene>
    <name evidence="12" type="ORF">GCM10010492_54810</name>
</gene>
<dbReference type="EC" id="2.7.13.3" evidence="2"/>
<evidence type="ECO:0000259" key="10">
    <source>
        <dbReference type="Pfam" id="PF02518"/>
    </source>
</evidence>
<feature type="transmembrane region" description="Helical" evidence="9">
    <location>
        <begin position="45"/>
        <end position="62"/>
    </location>
</feature>